<reference evidence="2 3" key="1">
    <citation type="submission" date="2024-01" db="EMBL/GenBank/DDBJ databases">
        <title>The genomes of 5 underutilized Papilionoideae crops provide insights into root nodulation and disease resistanc.</title>
        <authorList>
            <person name="Yuan L."/>
        </authorList>
    </citation>
    <scope>NUCLEOTIDE SEQUENCE [LARGE SCALE GENOMIC DNA]</scope>
    <source>
        <strain evidence="2">ZHUSHIDOU_FW_LH</strain>
        <tissue evidence="2">Leaf</tissue>
    </source>
</reference>
<gene>
    <name evidence="2" type="ORF">RIF29_18173</name>
</gene>
<evidence type="ECO:0000313" key="3">
    <source>
        <dbReference type="Proteomes" id="UP001372338"/>
    </source>
</evidence>
<sequence length="130" mass="15336">MESLLAESKNYHFNFINNNNNNRNYYFFLLTPFFLSFFLPSFLLIGDCRNLLFTAATILSNLTFPSHSYFFFQVLNFSLSNKLFTFQIGFCVSLFFRSLTSLLNFFFNSQVHVAIWVFFNYSLSAQIPEI</sequence>
<evidence type="ECO:0000313" key="2">
    <source>
        <dbReference type="EMBL" id="KAK7277024.1"/>
    </source>
</evidence>
<proteinExistence type="predicted"/>
<name>A0AAN9FJX2_CROPI</name>
<evidence type="ECO:0000256" key="1">
    <source>
        <dbReference type="SAM" id="Phobius"/>
    </source>
</evidence>
<comment type="caution">
    <text evidence="2">The sequence shown here is derived from an EMBL/GenBank/DDBJ whole genome shotgun (WGS) entry which is preliminary data.</text>
</comment>
<keyword evidence="1" id="KW-1133">Transmembrane helix</keyword>
<feature type="transmembrane region" description="Helical" evidence="1">
    <location>
        <begin position="52"/>
        <end position="72"/>
    </location>
</feature>
<dbReference type="EMBL" id="JAYWIO010000003">
    <property type="protein sequence ID" value="KAK7277024.1"/>
    <property type="molecule type" value="Genomic_DNA"/>
</dbReference>
<organism evidence="2 3">
    <name type="scientific">Crotalaria pallida</name>
    <name type="common">Smooth rattlebox</name>
    <name type="synonym">Crotalaria striata</name>
    <dbReference type="NCBI Taxonomy" id="3830"/>
    <lineage>
        <taxon>Eukaryota</taxon>
        <taxon>Viridiplantae</taxon>
        <taxon>Streptophyta</taxon>
        <taxon>Embryophyta</taxon>
        <taxon>Tracheophyta</taxon>
        <taxon>Spermatophyta</taxon>
        <taxon>Magnoliopsida</taxon>
        <taxon>eudicotyledons</taxon>
        <taxon>Gunneridae</taxon>
        <taxon>Pentapetalae</taxon>
        <taxon>rosids</taxon>
        <taxon>fabids</taxon>
        <taxon>Fabales</taxon>
        <taxon>Fabaceae</taxon>
        <taxon>Papilionoideae</taxon>
        <taxon>50 kb inversion clade</taxon>
        <taxon>genistoids sensu lato</taxon>
        <taxon>core genistoids</taxon>
        <taxon>Crotalarieae</taxon>
        <taxon>Crotalaria</taxon>
    </lineage>
</organism>
<feature type="transmembrane region" description="Helical" evidence="1">
    <location>
        <begin position="84"/>
        <end position="107"/>
    </location>
</feature>
<accession>A0AAN9FJX2</accession>
<dbReference type="Proteomes" id="UP001372338">
    <property type="component" value="Unassembled WGS sequence"/>
</dbReference>
<feature type="transmembrane region" description="Helical" evidence="1">
    <location>
        <begin position="25"/>
        <end position="45"/>
    </location>
</feature>
<protein>
    <submittedName>
        <fullName evidence="2">Uncharacterized protein</fullName>
    </submittedName>
</protein>
<keyword evidence="1" id="KW-0472">Membrane</keyword>
<keyword evidence="3" id="KW-1185">Reference proteome</keyword>
<dbReference type="AlphaFoldDB" id="A0AAN9FJX2"/>
<keyword evidence="1" id="KW-0812">Transmembrane</keyword>